<feature type="region of interest" description="Disordered" evidence="1">
    <location>
        <begin position="202"/>
        <end position="221"/>
    </location>
</feature>
<evidence type="ECO:0000256" key="1">
    <source>
        <dbReference type="SAM" id="MobiDB-lite"/>
    </source>
</evidence>
<evidence type="ECO:0008006" key="4">
    <source>
        <dbReference type="Google" id="ProtNLM"/>
    </source>
</evidence>
<accession>A0A1Y5FC38</accession>
<reference evidence="3" key="1">
    <citation type="journal article" date="2017" name="Proc. Natl. Acad. Sci. U.S.A.">
        <title>Simulation of Deepwater Horizon oil plume reveals substrate specialization within a complex community of hydrocarbon-degraders.</title>
        <authorList>
            <person name="Hu P."/>
            <person name="Dubinsky E.A."/>
            <person name="Probst A.J."/>
            <person name="Wang J."/>
            <person name="Sieber C.M.K."/>
            <person name="Tom L.M."/>
            <person name="Gardinali P."/>
            <person name="Banfield J.F."/>
            <person name="Atlas R.M."/>
            <person name="Andersen G.L."/>
        </authorList>
    </citation>
    <scope>NUCLEOTIDE SEQUENCE [LARGE SCALE GENOMIC DNA]</scope>
</reference>
<feature type="compositionally biased region" description="Acidic residues" evidence="1">
    <location>
        <begin position="94"/>
        <end position="103"/>
    </location>
</feature>
<proteinExistence type="predicted"/>
<protein>
    <recommendedName>
        <fullName evidence="4">PDZ domain-containing protein</fullName>
    </recommendedName>
</protein>
<dbReference type="Proteomes" id="UP000196531">
    <property type="component" value="Unassembled WGS sequence"/>
</dbReference>
<evidence type="ECO:0000313" key="2">
    <source>
        <dbReference type="EMBL" id="OUR97011.1"/>
    </source>
</evidence>
<dbReference type="AlphaFoldDB" id="A0A1Y5FC38"/>
<organism evidence="2 3">
    <name type="scientific">Halobacteriovorax marinus</name>
    <dbReference type="NCBI Taxonomy" id="97084"/>
    <lineage>
        <taxon>Bacteria</taxon>
        <taxon>Pseudomonadati</taxon>
        <taxon>Bdellovibrionota</taxon>
        <taxon>Bacteriovoracia</taxon>
        <taxon>Bacteriovoracales</taxon>
        <taxon>Halobacteriovoraceae</taxon>
        <taxon>Halobacteriovorax</taxon>
    </lineage>
</organism>
<comment type="caution">
    <text evidence="2">The sequence shown here is derived from an EMBL/GenBank/DDBJ whole genome shotgun (WGS) entry which is preliminary data.</text>
</comment>
<feature type="compositionally biased region" description="Acidic residues" evidence="1">
    <location>
        <begin position="119"/>
        <end position="129"/>
    </location>
</feature>
<evidence type="ECO:0000313" key="3">
    <source>
        <dbReference type="Proteomes" id="UP000196531"/>
    </source>
</evidence>
<dbReference type="EMBL" id="MAAO01000006">
    <property type="protein sequence ID" value="OUR97011.1"/>
    <property type="molecule type" value="Genomic_DNA"/>
</dbReference>
<feature type="region of interest" description="Disordered" evidence="1">
    <location>
        <begin position="20"/>
        <end position="130"/>
    </location>
</feature>
<dbReference type="Gene3D" id="2.30.42.10">
    <property type="match status" value="1"/>
</dbReference>
<feature type="compositionally biased region" description="Acidic residues" evidence="1">
    <location>
        <begin position="22"/>
        <end position="54"/>
    </location>
</feature>
<gene>
    <name evidence="2" type="ORF">A9Q84_11805</name>
</gene>
<sequence length="550" mass="62247">MTKKKNGIFSKIKSKFSKKVEDDFDDQEYEEYEEETSEDFDDEEFEESEFEESTGEVNVDPNLLSTSEDEENFEEPALPKASEGTNHNITFDSLESEEDEVEDLLNNREDSSEDMPSAIEEEDEEEEFVAQEFKVSDSAKEELEQLDIPPVQFDTLPEDHEEDEFEDEEGYEDDFYEVPKPSVGQRFQNILSNLKEKVSSRKEISFDDVDSPTQSETSLKEKLNLSVGSLSQMNWQGFVEKTFSPDSRQAIHKSFIACLILGSSYYGGKLVATGLSSSVAPKKVSKRGKVAPYIKSNYRSQMKFISKSNLFNTKDPQEVGIVKPIDKPKLDESLVCLTAKKKSNLGIKLINTIVLQDSIKSIASVQVRGSKKVLNIREGEKINNSAEVGRIDRLRLVVKNLKTGDCEYVETKTKQPRRSPIKVISAKKGKVLLNKYKDSRIKNVGNSFKIKKKVRDEMLGNISEVLTQAKAIQIKNPDGSLAFKMTEIVPGSIYSKLNIQDGDIITGINGKKFNNLNDIMNLFGKIKEIDNFEISLKRDGSTQSLEYNFE</sequence>
<dbReference type="SUPFAM" id="SSF50156">
    <property type="entry name" value="PDZ domain-like"/>
    <property type="match status" value="1"/>
</dbReference>
<name>A0A1Y5FC38_9BACT</name>
<dbReference type="InterPro" id="IPR036034">
    <property type="entry name" value="PDZ_sf"/>
</dbReference>